<dbReference type="Proteomes" id="UP000215335">
    <property type="component" value="Unassembled WGS sequence"/>
</dbReference>
<evidence type="ECO:0000313" key="3">
    <source>
        <dbReference type="Proteomes" id="UP000215335"/>
    </source>
</evidence>
<evidence type="ECO:0000256" key="1">
    <source>
        <dbReference type="SAM" id="MobiDB-lite"/>
    </source>
</evidence>
<protein>
    <submittedName>
        <fullName evidence="2">Uncharacterized protein</fullName>
    </submittedName>
</protein>
<gene>
    <name evidence="2" type="ORF">TSAR_014283</name>
</gene>
<feature type="compositionally biased region" description="Polar residues" evidence="1">
    <location>
        <begin position="1"/>
        <end position="11"/>
    </location>
</feature>
<accession>A0A232FLZ1</accession>
<organism evidence="2 3">
    <name type="scientific">Trichomalopsis sarcophagae</name>
    <dbReference type="NCBI Taxonomy" id="543379"/>
    <lineage>
        <taxon>Eukaryota</taxon>
        <taxon>Metazoa</taxon>
        <taxon>Ecdysozoa</taxon>
        <taxon>Arthropoda</taxon>
        <taxon>Hexapoda</taxon>
        <taxon>Insecta</taxon>
        <taxon>Pterygota</taxon>
        <taxon>Neoptera</taxon>
        <taxon>Endopterygota</taxon>
        <taxon>Hymenoptera</taxon>
        <taxon>Apocrita</taxon>
        <taxon>Proctotrupomorpha</taxon>
        <taxon>Chalcidoidea</taxon>
        <taxon>Pteromalidae</taxon>
        <taxon>Pteromalinae</taxon>
        <taxon>Trichomalopsis</taxon>
    </lineage>
</organism>
<sequence length="75" mass="8464">PRRVQTATTISARARERKNDAPPAKLRATTSRAVKKRAYFLVLIVEGKSRFFLRGIFCMTRPNGSNVQTQVEKTA</sequence>
<comment type="caution">
    <text evidence="2">The sequence shown here is derived from an EMBL/GenBank/DDBJ whole genome shotgun (WGS) entry which is preliminary data.</text>
</comment>
<proteinExistence type="predicted"/>
<keyword evidence="3" id="KW-1185">Reference proteome</keyword>
<name>A0A232FLZ1_9HYME</name>
<evidence type="ECO:0000313" key="2">
    <source>
        <dbReference type="EMBL" id="OXU31530.1"/>
    </source>
</evidence>
<reference evidence="2 3" key="1">
    <citation type="journal article" date="2017" name="Curr. Biol.">
        <title>The Evolution of Venom by Co-option of Single-Copy Genes.</title>
        <authorList>
            <person name="Martinson E.O."/>
            <person name="Mrinalini"/>
            <person name="Kelkar Y.D."/>
            <person name="Chang C.H."/>
            <person name="Werren J.H."/>
        </authorList>
    </citation>
    <scope>NUCLEOTIDE SEQUENCE [LARGE SCALE GENOMIC DNA]</scope>
    <source>
        <strain evidence="2 3">Alberta</strain>
        <tissue evidence="2">Whole body</tissue>
    </source>
</reference>
<feature type="non-terminal residue" evidence="2">
    <location>
        <position position="1"/>
    </location>
</feature>
<dbReference type="AlphaFoldDB" id="A0A232FLZ1"/>
<feature type="region of interest" description="Disordered" evidence="1">
    <location>
        <begin position="1"/>
        <end position="27"/>
    </location>
</feature>
<dbReference type="EMBL" id="NNAY01000051">
    <property type="protein sequence ID" value="OXU31530.1"/>
    <property type="molecule type" value="Genomic_DNA"/>
</dbReference>